<reference evidence="3 13" key="7">
    <citation type="submission" date="2019-11" db="EMBL/GenBank/DDBJ databases">
        <title>Multidrug-resistant Acinetobacter baumannii moving toward extensively drug-resistant over fifteen years in South of Brazil.</title>
        <authorList>
            <person name="Fedrigo N.H."/>
            <person name="Cerdeira L."/>
            <person name="Fuga B."/>
            <person name="Marini P.V.B."/>
            <person name="Shinohara D.R."/>
            <person name="Carrara-Marroni F.E."/>
            <person name="Lincopan N."/>
            <person name="Tognim M.C.B."/>
        </authorList>
    </citation>
    <scope>NUCLEOTIDE SEQUENCE [LARGE SCALE GENOMIC DNA]</scope>
    <source>
        <strain evidence="3 13">Ac576</strain>
    </source>
</reference>
<evidence type="ECO:0000313" key="9">
    <source>
        <dbReference type="Proteomes" id="UP000197394"/>
    </source>
</evidence>
<reference evidence="4 9" key="3">
    <citation type="submission" date="2017-05" db="EMBL/GenBank/DDBJ databases">
        <title>Draft genome sequence of MDR A. baumannii AB360.</title>
        <authorList>
            <person name="Wareham D.W."/>
            <person name="Bean D.C."/>
        </authorList>
    </citation>
    <scope>NUCLEOTIDE SEQUENCE [LARGE SCALE GENOMIC DNA]</scope>
    <source>
        <strain evidence="4 9">AB360</strain>
    </source>
</reference>
<dbReference type="OrthoDB" id="8481923at2"/>
<reference evidence="8" key="2">
    <citation type="submission" date="2015-03" db="EMBL/GenBank/DDBJ databases">
        <authorList>
            <person name="Gallagher L.A."/>
            <person name="Hayden H.S."/>
            <person name="Weiss E.J."/>
            <person name="Hager K.R."/>
            <person name="Ramage E."/>
            <person name="Radey M.R."/>
            <person name="Bydalek R."/>
            <person name="Manoil C."/>
            <person name="Miller S.I."/>
            <person name="Brittnacher M.J."/>
        </authorList>
    </citation>
    <scope>NUCLEOTIDE SEQUENCE [LARGE SCALE GENOMIC DNA]</scope>
    <source>
        <strain evidence="8">AB5075-UW</strain>
    </source>
</reference>
<reference evidence="6 12" key="6">
    <citation type="submission" date="2018-10" db="EMBL/GenBank/DDBJ databases">
        <title>GWAS and RNA-Seq identify cryptic mechanisms of antimicrobial resistance in Acinetobacter baumannii.</title>
        <authorList>
            <person name="Sahl J.W."/>
        </authorList>
    </citation>
    <scope>NUCLEOTIDE SEQUENCE [LARGE SCALE GENOMIC DNA]</scope>
    <source>
        <strain evidence="6 12">TG28175</strain>
    </source>
</reference>
<evidence type="ECO:0000313" key="6">
    <source>
        <dbReference type="EMBL" id="RSR52119.1"/>
    </source>
</evidence>
<evidence type="ECO:0000313" key="12">
    <source>
        <dbReference type="Proteomes" id="UP000280073"/>
    </source>
</evidence>
<dbReference type="RefSeq" id="WP_001116946.1">
    <property type="nucleotide sequence ID" value="NZ_AP014649.1"/>
</dbReference>
<evidence type="ECO:0000313" key="4">
    <source>
        <dbReference type="EMBL" id="OWK66793.1"/>
    </source>
</evidence>
<dbReference type="GeneID" id="92895172"/>
<dbReference type="Proteomes" id="UP000197394">
    <property type="component" value="Unassembled WGS sequence"/>
</dbReference>
<dbReference type="EMBL" id="NGKM01000008">
    <property type="protein sequence ID" value="OWK66793.1"/>
    <property type="molecule type" value="Genomic_DNA"/>
</dbReference>
<reference evidence="7 11" key="5">
    <citation type="submission" date="2018-07" db="EMBL/GenBank/DDBJ databases">
        <authorList>
            <consortium name="Pathogen Informatics"/>
        </authorList>
    </citation>
    <scope>NUCLEOTIDE SEQUENCE [LARGE SCALE GENOMIC DNA]</scope>
    <source>
        <strain evidence="7 11">4300STDY7045823</strain>
    </source>
</reference>
<keyword evidence="1" id="KW-0472">Membrane</keyword>
<evidence type="ECO:0000313" key="13">
    <source>
        <dbReference type="Proteomes" id="UP000439424"/>
    </source>
</evidence>
<evidence type="ECO:0000313" key="7">
    <source>
        <dbReference type="EMBL" id="SST22011.1"/>
    </source>
</evidence>
<dbReference type="Proteomes" id="UP000439424">
    <property type="component" value="Unassembled WGS sequence"/>
</dbReference>
<dbReference type="Pfam" id="PF13803">
    <property type="entry name" value="DUF4184"/>
    <property type="match status" value="1"/>
</dbReference>
<accession>A0A090C0Q9</accession>
<gene>
    <name evidence="2" type="ORF">ABUW_0599</name>
    <name evidence="4" type="ORF">CBE85_10080</name>
    <name evidence="5" type="ORF">CV954_002735</name>
    <name evidence="6" type="ORF">EA686_15215</name>
    <name evidence="3" type="ORF">GNY86_14615</name>
    <name evidence="7" type="ORF">SAMEA104305318_01582</name>
</gene>
<dbReference type="Proteomes" id="UP000233757">
    <property type="component" value="Unassembled WGS sequence"/>
</dbReference>
<dbReference type="EMBL" id="RFDI01000856">
    <property type="protein sequence ID" value="RSR52119.1"/>
    <property type="molecule type" value="Genomic_DNA"/>
</dbReference>
<evidence type="ECO:0000313" key="10">
    <source>
        <dbReference type="Proteomes" id="UP000233757"/>
    </source>
</evidence>
<dbReference type="Proteomes" id="UP000280073">
    <property type="component" value="Unassembled WGS sequence"/>
</dbReference>
<organism evidence="2 8">
    <name type="scientific">Acinetobacter baumannii</name>
    <dbReference type="NCBI Taxonomy" id="470"/>
    <lineage>
        <taxon>Bacteria</taxon>
        <taxon>Pseudomonadati</taxon>
        <taxon>Pseudomonadota</taxon>
        <taxon>Gammaproteobacteria</taxon>
        <taxon>Moraxellales</taxon>
        <taxon>Moraxellaceae</taxon>
        <taxon>Acinetobacter</taxon>
        <taxon>Acinetobacter calcoaceticus/baumannii complex</taxon>
    </lineage>
</organism>
<evidence type="ECO:0000313" key="8">
    <source>
        <dbReference type="Proteomes" id="UP000032746"/>
    </source>
</evidence>
<dbReference type="EMBL" id="UFMQ01000005">
    <property type="protein sequence ID" value="SST22011.1"/>
    <property type="molecule type" value="Genomic_DNA"/>
</dbReference>
<sequence>MPFTISHAVIAPPLAKLSRNTLPIAALAIGSMTPDLYRLFTMQSGMLTHQWKGLFYPNLALGLLFSAIWYLLYRPVVYRFFGIQHDLKLDSFRHFFSFFIGIIIALLIGIATHLIWDGLTHSDFRTFIFQDFLSQTVHLFGRPYPLHRLLQLGSSALALPFLGWMSIHYYQRHKQHWKVNYKIKIFAWCLFALSTLLGLFSFWDYARYIPHEVWHSDTYYFTGRSINEFMQGWLSTFSLGCLLFLFLDRQQRMG</sequence>
<dbReference type="InterPro" id="IPR025238">
    <property type="entry name" value="DUF4184"/>
</dbReference>
<dbReference type="EMBL" id="CP008706">
    <property type="protein sequence ID" value="AKA30369.1"/>
    <property type="molecule type" value="Genomic_DNA"/>
</dbReference>
<feature type="transmembrane region" description="Helical" evidence="1">
    <location>
        <begin position="229"/>
        <end position="247"/>
    </location>
</feature>
<dbReference type="AlphaFoldDB" id="A0A090C0Q9"/>
<proteinExistence type="predicted"/>
<dbReference type="OMA" id="WGLHTWK"/>
<feature type="transmembrane region" description="Helical" evidence="1">
    <location>
        <begin position="183"/>
        <end position="203"/>
    </location>
</feature>
<name>A0A090C0Q9_ACIBA</name>
<reference evidence="2 8" key="1">
    <citation type="journal article" date="2015" name="J. Bacteriol.">
        <title>Resources for Genetic and Genomic Analysis of Emerging Pathogen Acinetobacter baumannii.</title>
        <authorList>
            <person name="Gallagher L.A."/>
            <person name="Ramage E."/>
            <person name="Weiss E.J."/>
            <person name="Radey M."/>
            <person name="Hayden H.S."/>
            <person name="Held K.G."/>
            <person name="Huse H.K."/>
            <person name="Zurawski D.V."/>
            <person name="Brittnacher M.J."/>
            <person name="Manoil C."/>
        </authorList>
    </citation>
    <scope>NUCLEOTIDE SEQUENCE [LARGE SCALE GENOMIC DNA]</scope>
    <source>
        <strain evidence="2 8">AB5075-UW</strain>
    </source>
</reference>
<dbReference type="EMBL" id="PHJU02000008">
    <property type="protein sequence ID" value="PQL85116.1"/>
    <property type="molecule type" value="Genomic_DNA"/>
</dbReference>
<keyword evidence="1" id="KW-1133">Transmembrane helix</keyword>
<evidence type="ECO:0000313" key="3">
    <source>
        <dbReference type="EMBL" id="MVM92761.1"/>
    </source>
</evidence>
<reference evidence="5 10" key="4">
    <citation type="submission" date="2018-02" db="EMBL/GenBank/DDBJ databases">
        <title>Acinetobacter baumanii whole genome sequence.</title>
        <authorList>
            <person name="Qasim Z.J."/>
        </authorList>
    </citation>
    <scope>NUCLEOTIDE SEQUENCE [LARGE SCALE GENOMIC DNA]</scope>
    <source>
        <strain evidence="5 10">ZQ8</strain>
    </source>
</reference>
<dbReference type="Proteomes" id="UP000032746">
    <property type="component" value="Chromosome"/>
</dbReference>
<feature type="transmembrane region" description="Helical" evidence="1">
    <location>
        <begin position="149"/>
        <end position="171"/>
    </location>
</feature>
<feature type="transmembrane region" description="Helical" evidence="1">
    <location>
        <begin position="94"/>
        <end position="116"/>
    </location>
</feature>
<evidence type="ECO:0000313" key="2">
    <source>
        <dbReference type="EMBL" id="AKA30369.1"/>
    </source>
</evidence>
<evidence type="ECO:0000313" key="5">
    <source>
        <dbReference type="EMBL" id="PQL85116.1"/>
    </source>
</evidence>
<evidence type="ECO:0000256" key="1">
    <source>
        <dbReference type="SAM" id="Phobius"/>
    </source>
</evidence>
<keyword evidence="1" id="KW-0812">Transmembrane</keyword>
<feature type="transmembrane region" description="Helical" evidence="1">
    <location>
        <begin position="54"/>
        <end position="73"/>
    </location>
</feature>
<dbReference type="EMBL" id="WPIP01000122">
    <property type="protein sequence ID" value="MVM92761.1"/>
    <property type="molecule type" value="Genomic_DNA"/>
</dbReference>
<dbReference type="PATRIC" id="fig|470.1314.peg.3163"/>
<evidence type="ECO:0000313" key="11">
    <source>
        <dbReference type="Proteomes" id="UP000252694"/>
    </source>
</evidence>
<protein>
    <submittedName>
        <fullName evidence="5">DUF4184 domain-containing protein</fullName>
    </submittedName>
    <submittedName>
        <fullName evidence="3">DUF4184 family protein</fullName>
    </submittedName>
    <submittedName>
        <fullName evidence="4">Phospholipase</fullName>
    </submittedName>
</protein>
<dbReference type="Proteomes" id="UP000252694">
    <property type="component" value="Unassembled WGS sequence"/>
</dbReference>